<comment type="caution">
    <text evidence="2">The sequence shown here is derived from an EMBL/GenBank/DDBJ whole genome shotgun (WGS) entry which is preliminary data.</text>
</comment>
<dbReference type="Proteomes" id="UP000821853">
    <property type="component" value="Chromosome 1"/>
</dbReference>
<organism evidence="2 3">
    <name type="scientific">Haemaphysalis longicornis</name>
    <name type="common">Bush tick</name>
    <dbReference type="NCBI Taxonomy" id="44386"/>
    <lineage>
        <taxon>Eukaryota</taxon>
        <taxon>Metazoa</taxon>
        <taxon>Ecdysozoa</taxon>
        <taxon>Arthropoda</taxon>
        <taxon>Chelicerata</taxon>
        <taxon>Arachnida</taxon>
        <taxon>Acari</taxon>
        <taxon>Parasitiformes</taxon>
        <taxon>Ixodida</taxon>
        <taxon>Ixodoidea</taxon>
        <taxon>Ixodidae</taxon>
        <taxon>Haemaphysalinae</taxon>
        <taxon>Haemaphysalis</taxon>
    </lineage>
</organism>
<gene>
    <name evidence="2" type="ORF">HPB48_007023</name>
</gene>
<dbReference type="VEuPathDB" id="VectorBase:HLOH_061690"/>
<feature type="region of interest" description="Disordered" evidence="1">
    <location>
        <begin position="17"/>
        <end position="39"/>
    </location>
</feature>
<keyword evidence="3" id="KW-1185">Reference proteome</keyword>
<feature type="compositionally biased region" description="Polar residues" evidence="1">
    <location>
        <begin position="27"/>
        <end position="39"/>
    </location>
</feature>
<evidence type="ECO:0000313" key="3">
    <source>
        <dbReference type="Proteomes" id="UP000821853"/>
    </source>
</evidence>
<dbReference type="OrthoDB" id="7331812at2759"/>
<accession>A0A9J6F725</accession>
<evidence type="ECO:0000256" key="1">
    <source>
        <dbReference type="SAM" id="MobiDB-lite"/>
    </source>
</evidence>
<protein>
    <submittedName>
        <fullName evidence="2">Uncharacterized protein</fullName>
    </submittedName>
</protein>
<name>A0A9J6F725_HAELO</name>
<sequence length="351" mass="39528">MQCPLYFRTAQAISRKRKNNARGQLRGMTSTGPSRSTVSKARNSVTRFCKAMLQMRPKSGATASDMLLHDCTSAPLAAVSTFDELFESPARIELPSTTWGFHRVQVDELRNVVFSELQHVREPRCAANTSHIVPWKLLDTDMTLSVVLMRKLFSHELLGVSLEVSTIDDITGLLKNLEKLYLCGGGPMAKEYPHTQLECAFVDVCGRWRHKKCAQILSASGSCQRCAGLSDNLRIHQRRALLRKQERRARTNFRIYNFCNYEKCRGLEHLFECLFFFCLLSWSRAVDTTQRFGSGKEPFATNPRKQERGEAVRCIARTGLAGIITGAVTRIVREASGGRRRGYPTTGATTR</sequence>
<dbReference type="EMBL" id="JABSTR010000001">
    <property type="protein sequence ID" value="KAH9360942.1"/>
    <property type="molecule type" value="Genomic_DNA"/>
</dbReference>
<reference evidence="2 3" key="1">
    <citation type="journal article" date="2020" name="Cell">
        <title>Large-Scale Comparative Analyses of Tick Genomes Elucidate Their Genetic Diversity and Vector Capacities.</title>
        <authorList>
            <consortium name="Tick Genome and Microbiome Consortium (TIGMIC)"/>
            <person name="Jia N."/>
            <person name="Wang J."/>
            <person name="Shi W."/>
            <person name="Du L."/>
            <person name="Sun Y."/>
            <person name="Zhan W."/>
            <person name="Jiang J.F."/>
            <person name="Wang Q."/>
            <person name="Zhang B."/>
            <person name="Ji P."/>
            <person name="Bell-Sakyi L."/>
            <person name="Cui X.M."/>
            <person name="Yuan T.T."/>
            <person name="Jiang B.G."/>
            <person name="Yang W.F."/>
            <person name="Lam T.T."/>
            <person name="Chang Q.C."/>
            <person name="Ding S.J."/>
            <person name="Wang X.J."/>
            <person name="Zhu J.G."/>
            <person name="Ruan X.D."/>
            <person name="Zhao L."/>
            <person name="Wei J.T."/>
            <person name="Ye R.Z."/>
            <person name="Que T.C."/>
            <person name="Du C.H."/>
            <person name="Zhou Y.H."/>
            <person name="Cheng J.X."/>
            <person name="Dai P.F."/>
            <person name="Guo W.B."/>
            <person name="Han X.H."/>
            <person name="Huang E.J."/>
            <person name="Li L.F."/>
            <person name="Wei W."/>
            <person name="Gao Y.C."/>
            <person name="Liu J.Z."/>
            <person name="Shao H.Z."/>
            <person name="Wang X."/>
            <person name="Wang C.C."/>
            <person name="Yang T.C."/>
            <person name="Huo Q.B."/>
            <person name="Li W."/>
            <person name="Chen H.Y."/>
            <person name="Chen S.E."/>
            <person name="Zhou L.G."/>
            <person name="Ni X.B."/>
            <person name="Tian J.H."/>
            <person name="Sheng Y."/>
            <person name="Liu T."/>
            <person name="Pan Y.S."/>
            <person name="Xia L.Y."/>
            <person name="Li J."/>
            <person name="Zhao F."/>
            <person name="Cao W.C."/>
        </authorList>
    </citation>
    <scope>NUCLEOTIDE SEQUENCE [LARGE SCALE GENOMIC DNA]</scope>
    <source>
        <strain evidence="2">HaeL-2018</strain>
    </source>
</reference>
<dbReference type="AlphaFoldDB" id="A0A9J6F725"/>
<proteinExistence type="predicted"/>
<evidence type="ECO:0000313" key="2">
    <source>
        <dbReference type="EMBL" id="KAH9360942.1"/>
    </source>
</evidence>